<reference evidence="8 9" key="1">
    <citation type="submission" date="2015-08" db="EMBL/GenBank/DDBJ databases">
        <title>The genome of the Asian arowana (Scleropages formosus).</title>
        <authorList>
            <person name="Tan M.H."/>
            <person name="Gan H.M."/>
            <person name="Croft L.J."/>
            <person name="Austin C.M."/>
        </authorList>
    </citation>
    <scope>NUCLEOTIDE SEQUENCE [LARGE SCALE GENOMIC DNA]</scope>
    <source>
        <strain evidence="8">Aro1</strain>
    </source>
</reference>
<gene>
    <name evidence="8" type="ORF">Z043_107019</name>
</gene>
<comment type="caution">
    <text evidence="8">The sequence shown here is derived from an EMBL/GenBank/DDBJ whole genome shotgun (WGS) entry which is preliminary data.</text>
</comment>
<feature type="transmembrane region" description="Helical" evidence="5">
    <location>
        <begin position="419"/>
        <end position="438"/>
    </location>
</feature>
<dbReference type="PANTHER" id="PTHR21041:SF17">
    <property type="entry name" value="E3 UBIQUITIN-PROTEIN LIGASE DCST1"/>
    <property type="match status" value="1"/>
</dbReference>
<dbReference type="InterPro" id="IPR012858">
    <property type="entry name" value="DC_STAMP-like"/>
</dbReference>
<feature type="transmembrane region" description="Helical" evidence="5">
    <location>
        <begin position="26"/>
        <end position="46"/>
    </location>
</feature>
<evidence type="ECO:0000256" key="4">
    <source>
        <dbReference type="ARBA" id="ARBA00023136"/>
    </source>
</evidence>
<dbReference type="GO" id="GO:0016020">
    <property type="term" value="C:membrane"/>
    <property type="evidence" value="ECO:0007669"/>
    <property type="project" value="UniProtKB-SubCell"/>
</dbReference>
<dbReference type="Pfam" id="PF07782">
    <property type="entry name" value="DC_STAMP"/>
    <property type="match status" value="1"/>
</dbReference>
<evidence type="ECO:0000256" key="1">
    <source>
        <dbReference type="ARBA" id="ARBA00004141"/>
    </source>
</evidence>
<evidence type="ECO:0000256" key="2">
    <source>
        <dbReference type="ARBA" id="ARBA00022692"/>
    </source>
</evidence>
<keyword evidence="2 5" id="KW-0812">Transmembrane</keyword>
<evidence type="ECO:0000313" key="8">
    <source>
        <dbReference type="EMBL" id="KPP73871.1"/>
    </source>
</evidence>
<feature type="domain" description="Dendritic cell-specific transmembrane protein-like" evidence="6">
    <location>
        <begin position="401"/>
        <end position="463"/>
    </location>
</feature>
<organism evidence="8 9">
    <name type="scientific">Scleropages formosus</name>
    <name type="common">Asian bonytongue</name>
    <name type="synonym">Osteoglossum formosum</name>
    <dbReference type="NCBI Taxonomy" id="113540"/>
    <lineage>
        <taxon>Eukaryota</taxon>
        <taxon>Metazoa</taxon>
        <taxon>Chordata</taxon>
        <taxon>Craniata</taxon>
        <taxon>Vertebrata</taxon>
        <taxon>Euteleostomi</taxon>
        <taxon>Actinopterygii</taxon>
        <taxon>Neopterygii</taxon>
        <taxon>Teleostei</taxon>
        <taxon>Osteoglossocephala</taxon>
        <taxon>Osteoglossomorpha</taxon>
        <taxon>Osteoglossiformes</taxon>
        <taxon>Osteoglossidae</taxon>
        <taxon>Scleropages</taxon>
    </lineage>
</organism>
<dbReference type="EMBL" id="JARO02001999">
    <property type="protein sequence ID" value="KPP73871.1"/>
    <property type="molecule type" value="Genomic_DNA"/>
</dbReference>
<evidence type="ECO:0000256" key="3">
    <source>
        <dbReference type="ARBA" id="ARBA00022989"/>
    </source>
</evidence>
<dbReference type="Pfam" id="PF26037">
    <property type="entry name" value="zf-RING_DCST1_C"/>
    <property type="match status" value="1"/>
</dbReference>
<feature type="transmembrane region" description="Helical" evidence="5">
    <location>
        <begin position="315"/>
        <end position="335"/>
    </location>
</feature>
<dbReference type="InterPro" id="IPR051856">
    <property type="entry name" value="CSR-E3_Ligase_Protein"/>
</dbReference>
<evidence type="ECO:0000259" key="6">
    <source>
        <dbReference type="Pfam" id="PF07782"/>
    </source>
</evidence>
<dbReference type="InterPro" id="IPR058842">
    <property type="entry name" value="DCST1_C"/>
</dbReference>
<sequence>MEKISRQILPAFAHRFIFSQPHEFPAARFFVGAGFGALGGAGLCILGGAFSSYFRCSVLLMIPCMLSSHGRAYVMLFVLYGLYQGPISNIYRNVQDISFSMGCNTDLQIEQSKIMWHVAIDPFIEVVQDIVNEKEVLLAEAKNVSKNFQNIRDEMMGDYGYDPLNKEPTMAKNSTQEMFIFKTMMRCDYVVEQGIDHCQKWFKQRWQECMDTIKAPLINHILCVPMLFHFLCDIMRVMTPWCRQEIPVGGNFGEAYDKLNDSITRLAKDFTANMAYKTTEQESLFGDRFSREEYTEQLRDAFEKKMVVADQLLEVFQMILSCTFIFLFISAFGYLRQYNQDIYFDNKYITTYFRQIDARRRKLLTGLLKLVSLVFCIGMLLSIDWVLYHIFDIVRRHILMEYSVTNCLPHPRALSQEDYLWILIPLLMMAVMCCLQVYTNRLRRVIAAFYFPKREKRRTLFLYNLQIHKRISYVEKLRKRLMRQGRPRKTVFTVLLSLFEKLGLKLRWCCVCGEHQAGDEAVRCPVSTCQAVYCLQCWNDLGRFCFACSPYSQSSLDDHGDIESYCVE</sequence>
<dbReference type="Proteomes" id="UP000034805">
    <property type="component" value="Unassembled WGS sequence"/>
</dbReference>
<feature type="transmembrane region" description="Helical" evidence="5">
    <location>
        <begin position="367"/>
        <end position="391"/>
    </location>
</feature>
<evidence type="ECO:0000313" key="9">
    <source>
        <dbReference type="Proteomes" id="UP000034805"/>
    </source>
</evidence>
<evidence type="ECO:0000256" key="5">
    <source>
        <dbReference type="SAM" id="Phobius"/>
    </source>
</evidence>
<protein>
    <submittedName>
        <fullName evidence="8">Uncharacterized protein</fullName>
    </submittedName>
</protein>
<accession>A0A0P7UHY8</accession>
<name>A0A0P7UHY8_SCLFO</name>
<dbReference type="AlphaFoldDB" id="A0A0P7UHY8"/>
<comment type="subcellular location">
    <subcellularLocation>
        <location evidence="1">Membrane</location>
        <topology evidence="1">Multi-pass membrane protein</topology>
    </subcellularLocation>
</comment>
<proteinExistence type="predicted"/>
<evidence type="ECO:0000259" key="7">
    <source>
        <dbReference type="Pfam" id="PF26037"/>
    </source>
</evidence>
<keyword evidence="4 5" id="KW-0472">Membrane</keyword>
<keyword evidence="3 5" id="KW-1133">Transmembrane helix</keyword>
<dbReference type="PANTHER" id="PTHR21041">
    <property type="entry name" value="DENDRITIC CELL-SPECIFIC TRANSMEMBRANE PROTEIN"/>
    <property type="match status" value="1"/>
</dbReference>
<feature type="domain" description="E3 ubiquitin-protein ligase DCST1-like C-terminal" evidence="7">
    <location>
        <begin position="507"/>
        <end position="550"/>
    </location>
</feature>